<reference evidence="1 2" key="1">
    <citation type="submission" date="2018-04" db="EMBL/GenBank/DDBJ databases">
        <title>Genomic Encyclopedia of Type Strains, Phase IV (KMG-IV): sequencing the most valuable type-strain genomes for metagenomic binning, comparative biology and taxonomic classification.</title>
        <authorList>
            <person name="Goeker M."/>
        </authorList>
    </citation>
    <scope>NUCLEOTIDE SEQUENCE [LARGE SCALE GENOMIC DNA]</scope>
    <source>
        <strain evidence="1 2">DSM 7138</strain>
    </source>
</reference>
<proteinExistence type="predicted"/>
<comment type="caution">
    <text evidence="1">The sequence shown here is derived from an EMBL/GenBank/DDBJ whole genome shotgun (WGS) entry which is preliminary data.</text>
</comment>
<protein>
    <submittedName>
        <fullName evidence="1">Uncharacterized protein</fullName>
    </submittedName>
</protein>
<dbReference type="OrthoDB" id="8368510at2"/>
<name>A0A2T5BJI4_MYCDI</name>
<keyword evidence="2" id="KW-1185">Reference proteome</keyword>
<dbReference type="Proteomes" id="UP000241247">
    <property type="component" value="Unassembled WGS sequence"/>
</dbReference>
<gene>
    <name evidence="1" type="ORF">C7449_101714</name>
</gene>
<sequence length="222" mass="24971">MSQVPKFGFSAFLKLINSNPKPQKRLVRDRFRPSTGGYDFHKSLRQRVQKIAFENLGFLEALTSATEISKKAERDSAIRGLRQFFVWRQKNVGDLSACESFLFSSPKSLFKVEFTPTFLIELNGRRTAVHLWNTRQTLSAGLVNASLCMVANRHPLEARPDDFAVLSLQDGRLFRWSDANKETAEFGEKLLEVLDLEFASARLEFGLPTVAEGDAASDTPAP</sequence>
<organism evidence="1 2">
    <name type="scientific">Mycoplana dimorpha</name>
    <dbReference type="NCBI Taxonomy" id="28320"/>
    <lineage>
        <taxon>Bacteria</taxon>
        <taxon>Pseudomonadati</taxon>
        <taxon>Pseudomonadota</taxon>
        <taxon>Alphaproteobacteria</taxon>
        <taxon>Hyphomicrobiales</taxon>
        <taxon>Rhizobiaceae</taxon>
        <taxon>Mycoplana</taxon>
    </lineage>
</organism>
<accession>A0A2T5BJI4</accession>
<dbReference type="RefSeq" id="WP_108001354.1">
    <property type="nucleotide sequence ID" value="NZ_JBHEEX010000025.1"/>
</dbReference>
<evidence type="ECO:0000313" key="2">
    <source>
        <dbReference type="Proteomes" id="UP000241247"/>
    </source>
</evidence>
<dbReference type="EMBL" id="PZZZ01000001">
    <property type="protein sequence ID" value="PTM99043.1"/>
    <property type="molecule type" value="Genomic_DNA"/>
</dbReference>
<dbReference type="AlphaFoldDB" id="A0A2T5BJI4"/>
<evidence type="ECO:0000313" key="1">
    <source>
        <dbReference type="EMBL" id="PTM99043.1"/>
    </source>
</evidence>